<feature type="transmembrane region" description="Helical" evidence="14">
    <location>
        <begin position="678"/>
        <end position="695"/>
    </location>
</feature>
<evidence type="ECO:0000256" key="4">
    <source>
        <dbReference type="ARBA" id="ARBA00022519"/>
    </source>
</evidence>
<evidence type="ECO:0000256" key="1">
    <source>
        <dbReference type="ARBA" id="ARBA00004429"/>
    </source>
</evidence>
<dbReference type="PANTHER" id="PTHR10160">
    <property type="entry name" value="NAD(P) TRANSHYDROGENASE"/>
    <property type="match status" value="1"/>
</dbReference>
<feature type="domain" description="Alanine dehydrogenase/pyridine nucleotide transhydrogenase N-terminal" evidence="16">
    <location>
        <begin position="79"/>
        <end position="218"/>
    </location>
</feature>
<evidence type="ECO:0000256" key="13">
    <source>
        <dbReference type="SAM" id="MobiDB-lite"/>
    </source>
</evidence>
<dbReference type="SUPFAM" id="SSF52467">
    <property type="entry name" value="DHS-like NAD/FAD-binding domain"/>
    <property type="match status" value="1"/>
</dbReference>
<feature type="transmembrane region" description="Helical" evidence="14">
    <location>
        <begin position="533"/>
        <end position="555"/>
    </location>
</feature>
<evidence type="ECO:0000256" key="8">
    <source>
        <dbReference type="ARBA" id="ARBA00022967"/>
    </source>
</evidence>
<keyword evidence="3" id="KW-1003">Cell membrane</keyword>
<comment type="subcellular location">
    <subcellularLocation>
        <location evidence="1">Cell inner membrane</location>
        <topology evidence="1">Multi-pass membrane protein</topology>
    </subcellularLocation>
</comment>
<evidence type="ECO:0000256" key="9">
    <source>
        <dbReference type="ARBA" id="ARBA00022989"/>
    </source>
</evidence>
<feature type="transmembrane region" description="Helical" evidence="14">
    <location>
        <begin position="707"/>
        <end position="727"/>
    </location>
</feature>
<sequence>MHHHSGEILLDPSAVPEDRENHVTSASKPMIITLSLFVTRDSPSRTESRDCTPDGLSDDTDSASPVPENFGTGTGTDVGIPKETYPNERRVAITPANVALLLKKGFSRVLVERGAGDAAQFTDEAYREAGATVVDRRVVWADSDIMLKVRPPLIEGSNNEVNVLRPGSTSISFLYPAQNKPVVTALASQGVTSFAMDMIPRISRAQVFDALSSMANIAGYKAVLEASNHFGRFLTGQVTAAGKVLVIGAGVAGLSAIAAARRLGAIVRGFDTRSAAREQVQSLGAEFIEVDIQEDGSGQGGYAKEMSKEFIEAEMKLFMEQCRDVDIVITTALIPGRPAPKLLTKQMVAAMKPGSVIVDLAAEAGGNCEATVPGQLTTHDGVTIIGYTDLPSRLPTQASTLYSNNITKFLLSMITQDKHFRIDLGDEVVRGSIVSLNGHILPPAPRPASPAVQASPTPKTPAAKQEATALTPWQKATREVATVTAGMGSALALGKATGPVFMSNMFTFGLAGLVGYRAVWGVVPALHSPLMSVTNAISGMVGIGGFFIMGGGYLPATVPELLGAVSVLLAFVNVSGGFVITKRMLDMFKRPTDPPEYPWLYAIPGLLFGGGYIAAASTGMAGLVQAGYLVSSILCISSISGLASQLTARRGNILGILGVGSGILASLAAVGFSPETLVQFGVLAAAGSILGALIGKRITPTGLPQTVAALHSVVGLAAVLTSVGSVLADIAHISTLHMVTAYLGVLIGGVTFTGSLVAFMKLAGRMSSSPKILPGRHLVNTSLLGANVATMGAFVSMAPGSPAIAATCLGANTALSFLKGYTTTAAIGGADMPVVITVLNAYSGFALVAEGLMLNNPLLTTVGSLIGVSGSILSYIMCVAMNRSLPNVLFGGISAPAQTQQKIEGQVTQTSIDDTVDALLNAENVIIVVGYGMAVAKAQYAISEITRILRSKGVNARFAIHPVAGRMPGQCNVLLAEASVPYDIVLEMDEINDDFPDTDVTLVIGANDTVNPIALEENSPISGMPVLHAWKSKEVIVMKRGMASGYDAVLLLYVHVFANDDYEHSRRPESDVLHAWNEDVVWRREDFV</sequence>
<reference evidence="18" key="1">
    <citation type="journal article" date="2014" name="Genome Announc.">
        <title>Draft genome sequence of the formaldehyde-resistant fungus Byssochlamys spectabilis No. 5 (anamorph Paecilomyces variotii No. 5) (NBRC109023).</title>
        <authorList>
            <person name="Oka T."/>
            <person name="Ekino K."/>
            <person name="Fukuda K."/>
            <person name="Nomura Y."/>
        </authorList>
    </citation>
    <scope>NUCLEOTIDE SEQUENCE [LARGE SCALE GENOMIC DNA]</scope>
    <source>
        <strain evidence="18">No. 5 / NBRC 109023</strain>
    </source>
</reference>
<dbReference type="Pfam" id="PF12769">
    <property type="entry name" value="PNTB_4TM"/>
    <property type="match status" value="1"/>
</dbReference>
<dbReference type="EMBL" id="BAUL01000015">
    <property type="protein sequence ID" value="GAD92057.1"/>
    <property type="molecule type" value="Genomic_DNA"/>
</dbReference>
<keyword evidence="8" id="KW-1278">Translocase</keyword>
<dbReference type="PROSITE" id="PS00836">
    <property type="entry name" value="ALADH_PNT_1"/>
    <property type="match status" value="1"/>
</dbReference>
<evidence type="ECO:0000259" key="15">
    <source>
        <dbReference type="SMART" id="SM01002"/>
    </source>
</evidence>
<dbReference type="Gene3D" id="3.40.50.1220">
    <property type="entry name" value="TPP-binding domain"/>
    <property type="match status" value="1"/>
</dbReference>
<keyword evidence="7" id="KW-0521">NADP</keyword>
<keyword evidence="6" id="KW-0547">Nucleotide-binding</keyword>
<comment type="caution">
    <text evidence="17">The sequence shown here is derived from an EMBL/GenBank/DDBJ whole genome shotgun (WGS) entry which is preliminary data.</text>
</comment>
<protein>
    <recommendedName>
        <fullName evidence="2">proton-translocating NAD(P)(+) transhydrogenase</fullName>
        <ecNumber evidence="2">7.1.1.1</ecNumber>
    </recommendedName>
</protein>
<feature type="transmembrane region" description="Helical" evidence="14">
    <location>
        <begin position="834"/>
        <end position="852"/>
    </location>
</feature>
<comment type="catalytic activity">
    <reaction evidence="12">
        <text>NAD(+) + NADPH + H(+)(in) = NADH + NADP(+) + H(+)(out)</text>
        <dbReference type="Rhea" id="RHEA:47992"/>
        <dbReference type="ChEBI" id="CHEBI:15378"/>
        <dbReference type="ChEBI" id="CHEBI:57540"/>
        <dbReference type="ChEBI" id="CHEBI:57783"/>
        <dbReference type="ChEBI" id="CHEBI:57945"/>
        <dbReference type="ChEBI" id="CHEBI:58349"/>
        <dbReference type="EC" id="7.1.1.1"/>
    </reaction>
</comment>
<evidence type="ECO:0000256" key="10">
    <source>
        <dbReference type="ARBA" id="ARBA00023027"/>
    </source>
</evidence>
<dbReference type="PROSITE" id="PS00837">
    <property type="entry name" value="ALADH_PNT_2"/>
    <property type="match status" value="1"/>
</dbReference>
<keyword evidence="9 14" id="KW-1133">Transmembrane helix</keyword>
<dbReference type="Pfam" id="PF01262">
    <property type="entry name" value="AlaDh_PNT_C"/>
    <property type="match status" value="1"/>
</dbReference>
<accession>V5FTY0</accession>
<dbReference type="GO" id="GO:0005743">
    <property type="term" value="C:mitochondrial inner membrane"/>
    <property type="evidence" value="ECO:0007669"/>
    <property type="project" value="TreeGrafter"/>
</dbReference>
<feature type="transmembrane region" description="Helical" evidence="14">
    <location>
        <begin position="739"/>
        <end position="758"/>
    </location>
</feature>
<dbReference type="OrthoDB" id="37244at2759"/>
<dbReference type="HOGENOM" id="CLU_003376_0_0_1"/>
<dbReference type="NCBIfam" id="NF006942">
    <property type="entry name" value="PRK09424.1"/>
    <property type="match status" value="1"/>
</dbReference>
<dbReference type="SUPFAM" id="SSF52283">
    <property type="entry name" value="Formate/glycerate dehydrogenase catalytic domain-like"/>
    <property type="match status" value="1"/>
</dbReference>
<evidence type="ECO:0000256" key="2">
    <source>
        <dbReference type="ARBA" id="ARBA00012943"/>
    </source>
</evidence>
<keyword evidence="18" id="KW-1185">Reference proteome</keyword>
<evidence type="ECO:0000256" key="14">
    <source>
        <dbReference type="SAM" id="Phobius"/>
    </source>
</evidence>
<feature type="transmembrane region" description="Helical" evidence="14">
    <location>
        <begin position="858"/>
        <end position="880"/>
    </location>
</feature>
<dbReference type="EC" id="7.1.1.1" evidence="2"/>
<keyword evidence="11 14" id="KW-0472">Membrane</keyword>
<dbReference type="InterPro" id="IPR036291">
    <property type="entry name" value="NAD(P)-bd_dom_sf"/>
</dbReference>
<keyword evidence="4" id="KW-0997">Cell inner membrane</keyword>
<feature type="transmembrane region" description="Helical" evidence="14">
    <location>
        <begin position="626"/>
        <end position="646"/>
    </location>
</feature>
<evidence type="ECO:0000256" key="7">
    <source>
        <dbReference type="ARBA" id="ARBA00022857"/>
    </source>
</evidence>
<dbReference type="GO" id="GO:0005886">
    <property type="term" value="C:plasma membrane"/>
    <property type="evidence" value="ECO:0007669"/>
    <property type="project" value="UniProtKB-SubCell"/>
</dbReference>
<keyword evidence="10" id="KW-0520">NAD</keyword>
<dbReference type="Gene3D" id="3.40.50.720">
    <property type="entry name" value="NAD(P)-binding Rossmann-like Domain"/>
    <property type="match status" value="2"/>
</dbReference>
<dbReference type="GO" id="GO:0008750">
    <property type="term" value="F:proton-translocating NAD(P)+ transhydrogenase activity"/>
    <property type="evidence" value="ECO:0007669"/>
    <property type="project" value="UniProtKB-EC"/>
</dbReference>
<dbReference type="InterPro" id="IPR007886">
    <property type="entry name" value="AlaDH/PNT_N"/>
</dbReference>
<dbReference type="FunFam" id="3.40.50.720:FF:000028">
    <property type="entry name" value="NAD(P) transhydrogenase subunit alpha"/>
    <property type="match status" value="1"/>
</dbReference>
<name>V5FTY0_BYSSN</name>
<feature type="transmembrane region" description="Helical" evidence="14">
    <location>
        <begin position="505"/>
        <end position="526"/>
    </location>
</feature>
<dbReference type="GO" id="GO:0050661">
    <property type="term" value="F:NADP binding"/>
    <property type="evidence" value="ECO:0007669"/>
    <property type="project" value="TreeGrafter"/>
</dbReference>
<feature type="region of interest" description="Disordered" evidence="13">
    <location>
        <begin position="1"/>
        <end position="26"/>
    </location>
</feature>
<keyword evidence="5 14" id="KW-0812">Transmembrane</keyword>
<evidence type="ECO:0000259" key="16">
    <source>
        <dbReference type="SMART" id="SM01003"/>
    </source>
</evidence>
<dbReference type="CDD" id="cd05304">
    <property type="entry name" value="Rubrum_tdh"/>
    <property type="match status" value="1"/>
</dbReference>
<proteinExistence type="predicted"/>
<dbReference type="Pfam" id="PF02233">
    <property type="entry name" value="PNTB"/>
    <property type="match status" value="1"/>
</dbReference>
<dbReference type="NCBIfam" id="TIGR00561">
    <property type="entry name" value="pntA"/>
    <property type="match status" value="1"/>
</dbReference>
<dbReference type="Proteomes" id="UP000018001">
    <property type="component" value="Unassembled WGS sequence"/>
</dbReference>
<feature type="region of interest" description="Disordered" evidence="13">
    <location>
        <begin position="42"/>
        <end position="83"/>
    </location>
</feature>
<evidence type="ECO:0000256" key="12">
    <source>
        <dbReference type="ARBA" id="ARBA00048202"/>
    </source>
</evidence>
<dbReference type="GO" id="GO:0006740">
    <property type="term" value="P:NADPH regeneration"/>
    <property type="evidence" value="ECO:0007669"/>
    <property type="project" value="TreeGrafter"/>
</dbReference>
<dbReference type="GO" id="GO:0016491">
    <property type="term" value="F:oxidoreductase activity"/>
    <property type="evidence" value="ECO:0007669"/>
    <property type="project" value="InterPro"/>
</dbReference>
<evidence type="ECO:0000256" key="11">
    <source>
        <dbReference type="ARBA" id="ARBA00023136"/>
    </source>
</evidence>
<gene>
    <name evidence="17" type="ORF">PVAR5_0643</name>
</gene>
<evidence type="ECO:0000256" key="5">
    <source>
        <dbReference type="ARBA" id="ARBA00022692"/>
    </source>
</evidence>
<feature type="transmembrane region" description="Helical" evidence="14">
    <location>
        <begin position="600"/>
        <end position="620"/>
    </location>
</feature>
<organism evidence="17 18">
    <name type="scientific">Byssochlamys spectabilis (strain No. 5 / NBRC 109023)</name>
    <name type="common">Paecilomyces variotii</name>
    <dbReference type="NCBI Taxonomy" id="1356009"/>
    <lineage>
        <taxon>Eukaryota</taxon>
        <taxon>Fungi</taxon>
        <taxon>Dikarya</taxon>
        <taxon>Ascomycota</taxon>
        <taxon>Pezizomycotina</taxon>
        <taxon>Eurotiomycetes</taxon>
        <taxon>Eurotiomycetidae</taxon>
        <taxon>Eurotiales</taxon>
        <taxon>Thermoascaceae</taxon>
        <taxon>Paecilomyces</taxon>
    </lineage>
</organism>
<dbReference type="PANTHER" id="PTHR10160:SF19">
    <property type="entry name" value="PROTON-TRANSLOCATING NAD(P)(+) TRANSHYDROGENASE"/>
    <property type="match status" value="1"/>
</dbReference>
<dbReference type="SUPFAM" id="SSF51735">
    <property type="entry name" value="NAD(P)-binding Rossmann-fold domains"/>
    <property type="match status" value="1"/>
</dbReference>
<dbReference type="InterPro" id="IPR034300">
    <property type="entry name" value="PNTB-like"/>
</dbReference>
<dbReference type="InterPro" id="IPR008143">
    <property type="entry name" value="Ala_DH/PNT_CS2"/>
</dbReference>
<dbReference type="SMART" id="SM01003">
    <property type="entry name" value="AlaDh_PNT_N"/>
    <property type="match status" value="1"/>
</dbReference>
<dbReference type="InterPro" id="IPR029035">
    <property type="entry name" value="DHS-like_NAD/FAD-binding_dom"/>
</dbReference>
<dbReference type="InterPro" id="IPR026255">
    <property type="entry name" value="NADP_transhyd_a"/>
</dbReference>
<evidence type="ECO:0000256" key="6">
    <source>
        <dbReference type="ARBA" id="ARBA00022741"/>
    </source>
</evidence>
<feature type="transmembrane region" description="Helical" evidence="14">
    <location>
        <begin position="561"/>
        <end position="580"/>
    </location>
</feature>
<dbReference type="SMART" id="SM01002">
    <property type="entry name" value="AlaDh_PNT_C"/>
    <property type="match status" value="1"/>
</dbReference>
<feature type="transmembrane region" description="Helical" evidence="14">
    <location>
        <begin position="778"/>
        <end position="797"/>
    </location>
</feature>
<feature type="compositionally biased region" description="Basic and acidic residues" evidence="13">
    <location>
        <begin position="42"/>
        <end position="52"/>
    </location>
</feature>
<dbReference type="InterPro" id="IPR007698">
    <property type="entry name" value="AlaDH/PNT_NAD(H)-bd"/>
</dbReference>
<dbReference type="InterPro" id="IPR008142">
    <property type="entry name" value="AlaDH/PNT_CS1"/>
</dbReference>
<feature type="transmembrane region" description="Helical" evidence="14">
    <location>
        <begin position="653"/>
        <end position="672"/>
    </location>
</feature>
<evidence type="ECO:0000256" key="3">
    <source>
        <dbReference type="ARBA" id="ARBA00022475"/>
    </source>
</evidence>
<dbReference type="eggNOG" id="ENOG502QQ0A">
    <property type="taxonomic scope" value="Eukaryota"/>
</dbReference>
<evidence type="ECO:0000313" key="18">
    <source>
        <dbReference type="Proteomes" id="UP000018001"/>
    </source>
</evidence>
<dbReference type="InterPro" id="IPR024605">
    <property type="entry name" value="NADP_transhyd_a_C"/>
</dbReference>
<dbReference type="AlphaFoldDB" id="V5FTY0"/>
<evidence type="ECO:0000313" key="17">
    <source>
        <dbReference type="EMBL" id="GAD92057.1"/>
    </source>
</evidence>
<feature type="domain" description="Alanine dehydrogenase/pyridine nucleotide transhydrogenase NAD(H)-binding" evidence="15">
    <location>
        <begin position="227"/>
        <end position="386"/>
    </location>
</feature>
<dbReference type="InParanoid" id="V5FTY0"/>
<dbReference type="Pfam" id="PF05222">
    <property type="entry name" value="AlaDh_PNT_N"/>
    <property type="match status" value="1"/>
</dbReference>